<proteinExistence type="inferred from homology"/>
<dbReference type="Pfam" id="PF01088">
    <property type="entry name" value="Peptidase_C12"/>
    <property type="match status" value="1"/>
</dbReference>
<organism evidence="11 12">
    <name type="scientific">Ogataea philodendri</name>
    <dbReference type="NCBI Taxonomy" id="1378263"/>
    <lineage>
        <taxon>Eukaryota</taxon>
        <taxon>Fungi</taxon>
        <taxon>Dikarya</taxon>
        <taxon>Ascomycota</taxon>
        <taxon>Saccharomycotina</taxon>
        <taxon>Pichiomycetes</taxon>
        <taxon>Pichiales</taxon>
        <taxon>Pichiaceae</taxon>
        <taxon>Ogataea</taxon>
    </lineage>
</organism>
<protein>
    <recommendedName>
        <fullName evidence="8">Ubiquitin carboxyl-terminal hydrolase</fullName>
        <ecNumber evidence="8">3.4.19.12</ecNumber>
    </recommendedName>
</protein>
<keyword evidence="12" id="KW-1185">Reference proteome</keyword>
<feature type="site" description="Transition state stabilizer" evidence="7">
    <location>
        <position position="90"/>
    </location>
</feature>
<dbReference type="EC" id="3.4.19.12" evidence="8"/>
<feature type="active site" description="Proton donor" evidence="7">
    <location>
        <position position="174"/>
    </location>
</feature>
<sequence length="243" mass="27290">MSQDSVIPLESNPEIFTDFGRKLGLSPLLAFSDIYSVTDPDLVAFLPRPIYALILLFPVTEQYEALKDHEEAARNTEKDDHFENIVWFKQLLRNGCGLYGLLHALCNLPPELRVGQSRIEDFVTALKSLPNVTNSNHFEEKSKLVKDLSLALYQTFSKQGQTEAPSADEDVNLHFICFTKGTDGHYYELDGRRNGPVDLGPAEEQTDPVSSPTVIHRVQKYMSLADEDNSLHFAMMGLGPDMN</sequence>
<evidence type="ECO:0000259" key="10">
    <source>
        <dbReference type="PROSITE" id="PS52048"/>
    </source>
</evidence>
<evidence type="ECO:0000256" key="2">
    <source>
        <dbReference type="ARBA" id="ARBA00009326"/>
    </source>
</evidence>
<feature type="region of interest" description="Disordered" evidence="9">
    <location>
        <begin position="192"/>
        <end position="211"/>
    </location>
</feature>
<comment type="caution">
    <text evidence="11">The sequence shown here is derived from an EMBL/GenBank/DDBJ whole genome shotgun (WGS) entry which is preliminary data.</text>
</comment>
<evidence type="ECO:0000256" key="5">
    <source>
        <dbReference type="ARBA" id="ARBA00022801"/>
    </source>
</evidence>
<name>A0A9P8TA44_9ASCO</name>
<evidence type="ECO:0000256" key="9">
    <source>
        <dbReference type="SAM" id="MobiDB-lite"/>
    </source>
</evidence>
<evidence type="ECO:0000256" key="4">
    <source>
        <dbReference type="ARBA" id="ARBA00022786"/>
    </source>
</evidence>
<dbReference type="Proteomes" id="UP000769157">
    <property type="component" value="Unassembled WGS sequence"/>
</dbReference>
<feature type="domain" description="UCH catalytic" evidence="10">
    <location>
        <begin position="5"/>
        <end position="240"/>
    </location>
</feature>
<dbReference type="InterPro" id="IPR036959">
    <property type="entry name" value="Peptidase_C12_UCH_sf"/>
</dbReference>
<keyword evidence="6 7" id="KW-0788">Thiol protease</keyword>
<gene>
    <name evidence="11" type="ORF">OGAPHI_000681</name>
</gene>
<dbReference type="SUPFAM" id="SSF54001">
    <property type="entry name" value="Cysteine proteinases"/>
    <property type="match status" value="1"/>
</dbReference>
<dbReference type="EMBL" id="JAEUBE010000084">
    <property type="protein sequence ID" value="KAH3670970.1"/>
    <property type="molecule type" value="Genomic_DNA"/>
</dbReference>
<dbReference type="PANTHER" id="PTHR10589:SF17">
    <property type="entry name" value="UBIQUITIN CARBOXYL-TERMINAL HYDROLASE"/>
    <property type="match status" value="1"/>
</dbReference>
<dbReference type="InterPro" id="IPR038765">
    <property type="entry name" value="Papain-like_cys_pep_sf"/>
</dbReference>
<reference evidence="11" key="1">
    <citation type="journal article" date="2021" name="Open Biol.">
        <title>Shared evolutionary footprints suggest mitochondrial oxidative damage underlies multiple complex I losses in fungi.</title>
        <authorList>
            <person name="Schikora-Tamarit M.A."/>
            <person name="Marcet-Houben M."/>
            <person name="Nosek J."/>
            <person name="Gabaldon T."/>
        </authorList>
    </citation>
    <scope>NUCLEOTIDE SEQUENCE</scope>
    <source>
        <strain evidence="11">CBS6075</strain>
    </source>
</reference>
<dbReference type="GO" id="GO:0005737">
    <property type="term" value="C:cytoplasm"/>
    <property type="evidence" value="ECO:0007669"/>
    <property type="project" value="TreeGrafter"/>
</dbReference>
<evidence type="ECO:0000256" key="6">
    <source>
        <dbReference type="ARBA" id="ARBA00022807"/>
    </source>
</evidence>
<keyword evidence="4 7" id="KW-0833">Ubl conjugation pathway</keyword>
<feature type="active site" description="Nucleophile" evidence="7">
    <location>
        <position position="96"/>
    </location>
</feature>
<evidence type="ECO:0000256" key="8">
    <source>
        <dbReference type="RuleBase" id="RU361215"/>
    </source>
</evidence>
<dbReference type="OrthoDB" id="427186at2759"/>
<evidence type="ECO:0000256" key="1">
    <source>
        <dbReference type="ARBA" id="ARBA00000707"/>
    </source>
</evidence>
<dbReference type="RefSeq" id="XP_046064338.1">
    <property type="nucleotide sequence ID" value="XM_046208150.1"/>
</dbReference>
<evidence type="ECO:0000256" key="7">
    <source>
        <dbReference type="PROSITE-ProRule" id="PRU01393"/>
    </source>
</evidence>
<evidence type="ECO:0000256" key="3">
    <source>
        <dbReference type="ARBA" id="ARBA00022670"/>
    </source>
</evidence>
<evidence type="ECO:0000313" key="11">
    <source>
        <dbReference type="EMBL" id="KAH3670970.1"/>
    </source>
</evidence>
<dbReference type="InterPro" id="IPR001578">
    <property type="entry name" value="Peptidase_C12_UCH"/>
</dbReference>
<dbReference type="PRINTS" id="PR00707">
    <property type="entry name" value="UBCTHYDRLASE"/>
</dbReference>
<reference evidence="11" key="2">
    <citation type="submission" date="2021-01" db="EMBL/GenBank/DDBJ databases">
        <authorList>
            <person name="Schikora-Tamarit M.A."/>
        </authorList>
    </citation>
    <scope>NUCLEOTIDE SEQUENCE</scope>
    <source>
        <strain evidence="11">CBS6075</strain>
    </source>
</reference>
<dbReference type="AlphaFoldDB" id="A0A9P8TA44"/>
<comment type="catalytic activity">
    <reaction evidence="1 7 8">
        <text>Thiol-dependent hydrolysis of ester, thioester, amide, peptide and isopeptide bonds formed by the C-terminal Gly of ubiquitin (a 76-residue protein attached to proteins as an intracellular targeting signal).</text>
        <dbReference type="EC" id="3.4.19.12"/>
    </reaction>
</comment>
<keyword evidence="3 7" id="KW-0645">Protease</keyword>
<dbReference type="GO" id="GO:0006511">
    <property type="term" value="P:ubiquitin-dependent protein catabolic process"/>
    <property type="evidence" value="ECO:0007669"/>
    <property type="project" value="UniProtKB-UniRule"/>
</dbReference>
<comment type="similarity">
    <text evidence="2 7 8">Belongs to the peptidase C12 family.</text>
</comment>
<evidence type="ECO:0000313" key="12">
    <source>
        <dbReference type="Proteomes" id="UP000769157"/>
    </source>
</evidence>
<dbReference type="GO" id="GO:0016579">
    <property type="term" value="P:protein deubiquitination"/>
    <property type="evidence" value="ECO:0007669"/>
    <property type="project" value="TreeGrafter"/>
</dbReference>
<dbReference type="GeneID" id="70232649"/>
<dbReference type="Gene3D" id="3.40.532.10">
    <property type="entry name" value="Peptidase C12, ubiquitin carboxyl-terminal hydrolase"/>
    <property type="match status" value="1"/>
</dbReference>
<feature type="site" description="Important for enzyme activity" evidence="7">
    <location>
        <position position="190"/>
    </location>
</feature>
<accession>A0A9P8TA44</accession>
<dbReference type="FunFam" id="3.40.532.10:FF:000006">
    <property type="entry name" value="Ubiquitin carboxyl-terminal hydrolase"/>
    <property type="match status" value="1"/>
</dbReference>
<dbReference type="PROSITE" id="PS52048">
    <property type="entry name" value="UCH_DOMAIN"/>
    <property type="match status" value="1"/>
</dbReference>
<dbReference type="GO" id="GO:0004843">
    <property type="term" value="F:cysteine-type deubiquitinase activity"/>
    <property type="evidence" value="ECO:0007669"/>
    <property type="project" value="UniProtKB-UniRule"/>
</dbReference>
<dbReference type="PANTHER" id="PTHR10589">
    <property type="entry name" value="UBIQUITIN CARBOXYL-TERMINAL HYDROLASE"/>
    <property type="match status" value="1"/>
</dbReference>
<keyword evidence="5 7" id="KW-0378">Hydrolase</keyword>